<dbReference type="CDD" id="cd03443">
    <property type="entry name" value="PaaI_thioesterase"/>
    <property type="match status" value="1"/>
</dbReference>
<name>A0A839DWP6_9PSEU</name>
<evidence type="ECO:0000259" key="3">
    <source>
        <dbReference type="Pfam" id="PF03061"/>
    </source>
</evidence>
<dbReference type="Pfam" id="PF03061">
    <property type="entry name" value="4HBT"/>
    <property type="match status" value="1"/>
</dbReference>
<reference evidence="4 5" key="1">
    <citation type="submission" date="2020-07" db="EMBL/GenBank/DDBJ databases">
        <title>Sequencing the genomes of 1000 actinobacteria strains.</title>
        <authorList>
            <person name="Klenk H.-P."/>
        </authorList>
    </citation>
    <scope>NUCLEOTIDE SEQUENCE [LARGE SCALE GENOMIC DNA]</scope>
    <source>
        <strain evidence="4 5">DSM 45975</strain>
    </source>
</reference>
<feature type="domain" description="Thioesterase" evidence="3">
    <location>
        <begin position="57"/>
        <end position="133"/>
    </location>
</feature>
<dbReference type="AlphaFoldDB" id="A0A839DWP6"/>
<dbReference type="InterPro" id="IPR029069">
    <property type="entry name" value="HotDog_dom_sf"/>
</dbReference>
<accession>A0A839DWP6</accession>
<dbReference type="InterPro" id="IPR003736">
    <property type="entry name" value="PAAI_dom"/>
</dbReference>
<evidence type="ECO:0000256" key="2">
    <source>
        <dbReference type="ARBA" id="ARBA00022801"/>
    </source>
</evidence>
<dbReference type="NCBIfam" id="TIGR00369">
    <property type="entry name" value="unchar_dom_1"/>
    <property type="match status" value="1"/>
</dbReference>
<evidence type="ECO:0000313" key="5">
    <source>
        <dbReference type="Proteomes" id="UP000569329"/>
    </source>
</evidence>
<dbReference type="Proteomes" id="UP000569329">
    <property type="component" value="Unassembled WGS sequence"/>
</dbReference>
<dbReference type="SUPFAM" id="SSF54637">
    <property type="entry name" value="Thioesterase/thiol ester dehydrase-isomerase"/>
    <property type="match status" value="1"/>
</dbReference>
<dbReference type="EMBL" id="JACGWZ010000004">
    <property type="protein sequence ID" value="MBA8825934.1"/>
    <property type="molecule type" value="Genomic_DNA"/>
</dbReference>
<dbReference type="GO" id="GO:0061522">
    <property type="term" value="F:1,4-dihydroxy-2-naphthoyl-CoA thioesterase activity"/>
    <property type="evidence" value="ECO:0007669"/>
    <property type="project" value="TreeGrafter"/>
</dbReference>
<gene>
    <name evidence="4" type="ORF">FHX42_003300</name>
</gene>
<dbReference type="InterPro" id="IPR006683">
    <property type="entry name" value="Thioestr_dom"/>
</dbReference>
<evidence type="ECO:0000256" key="1">
    <source>
        <dbReference type="ARBA" id="ARBA00008324"/>
    </source>
</evidence>
<comment type="caution">
    <text evidence="4">The sequence shown here is derived from an EMBL/GenBank/DDBJ whole genome shotgun (WGS) entry which is preliminary data.</text>
</comment>
<dbReference type="PANTHER" id="PTHR43240:SF5">
    <property type="entry name" value="1,4-DIHYDROXY-2-NAPHTHOYL-COA THIOESTERASE 1"/>
    <property type="match status" value="1"/>
</dbReference>
<dbReference type="GO" id="GO:0005829">
    <property type="term" value="C:cytosol"/>
    <property type="evidence" value="ECO:0007669"/>
    <property type="project" value="TreeGrafter"/>
</dbReference>
<sequence>MTNAGHSDSVTSYETLMTEAPAPREEQLAHRMGIAVTECVPDRVVGTMPVAGNRQPYGLLHGGANAVLAEGLGSVAAAMNAGTGRIAVGLELSCTHHRAATEGVVTGVATPLHRGSSTATYEIVITDERGKRTCSARLTCALRDQPPGEKP</sequence>
<keyword evidence="5" id="KW-1185">Reference proteome</keyword>
<dbReference type="PANTHER" id="PTHR43240">
    <property type="entry name" value="1,4-DIHYDROXY-2-NAPHTHOYL-COA THIOESTERASE 1"/>
    <property type="match status" value="1"/>
</dbReference>
<comment type="similarity">
    <text evidence="1">Belongs to the thioesterase PaaI family.</text>
</comment>
<keyword evidence="2" id="KW-0378">Hydrolase</keyword>
<organism evidence="4 5">
    <name type="scientific">Halosaccharopolyspora lacisalsi</name>
    <dbReference type="NCBI Taxonomy" id="1000566"/>
    <lineage>
        <taxon>Bacteria</taxon>
        <taxon>Bacillati</taxon>
        <taxon>Actinomycetota</taxon>
        <taxon>Actinomycetes</taxon>
        <taxon>Pseudonocardiales</taxon>
        <taxon>Pseudonocardiaceae</taxon>
        <taxon>Halosaccharopolyspora</taxon>
    </lineage>
</organism>
<dbReference type="Gene3D" id="3.10.129.10">
    <property type="entry name" value="Hotdog Thioesterase"/>
    <property type="match status" value="1"/>
</dbReference>
<protein>
    <submittedName>
        <fullName evidence="4">Uncharacterized protein (TIGR00369 family)</fullName>
    </submittedName>
</protein>
<evidence type="ECO:0000313" key="4">
    <source>
        <dbReference type="EMBL" id="MBA8825934.1"/>
    </source>
</evidence>
<proteinExistence type="inferred from homology"/>